<comment type="subcellular location">
    <subcellularLocation>
        <location evidence="1">Plastid</location>
        <location evidence="1">Chloroplast</location>
    </subcellularLocation>
</comment>
<dbReference type="FunFam" id="3.40.50.300:FF:001033">
    <property type="entry name" value="Shikimate kinase 2, chloroplastic"/>
    <property type="match status" value="1"/>
</dbReference>
<comment type="similarity">
    <text evidence="2">Belongs to the shikimate kinase family.</text>
</comment>
<dbReference type="GO" id="GO:0005829">
    <property type="term" value="C:cytosol"/>
    <property type="evidence" value="ECO:0007669"/>
    <property type="project" value="TreeGrafter"/>
</dbReference>
<dbReference type="GO" id="GO:0009507">
    <property type="term" value="C:chloroplast"/>
    <property type="evidence" value="ECO:0007669"/>
    <property type="project" value="UniProtKB-SubCell"/>
</dbReference>
<reference evidence="3 4" key="1">
    <citation type="journal article" date="2013" name="BMC Genomics">
        <title>The miniature genome of a carnivorous plant Genlisea aurea contains a low number of genes and short non-coding sequences.</title>
        <authorList>
            <person name="Leushkin E.V."/>
            <person name="Sutormin R.A."/>
            <person name="Nabieva E.R."/>
            <person name="Penin A.A."/>
            <person name="Kondrashov A.S."/>
            <person name="Logacheva M.D."/>
        </authorList>
    </citation>
    <scope>NUCLEOTIDE SEQUENCE [LARGE SCALE GENOMIC DNA]</scope>
</reference>
<evidence type="ECO:0000313" key="3">
    <source>
        <dbReference type="EMBL" id="EPS71353.1"/>
    </source>
</evidence>
<dbReference type="Pfam" id="PF01202">
    <property type="entry name" value="SKI"/>
    <property type="match status" value="1"/>
</dbReference>
<sequence>MEMLQIQAFPRCFSPSFAPAKHRFRRCSSYRAIVSVKVSAESGLSLKIKEKASGISADLKGTSLFLVGVNSSYKSSLARILADSLRYYYFDSDDLVEEAAGGKSVALSFLERDEAGYLALETEVLKQLSSMGRLVVNAGNGSVKTAENLALLRHGITVWIDVPLDLVVSDLNEDRIQLSVSDMAATRSSSSSDVLTQLTALYNHAQPGYSTADATLSLQRVGLELGRDELIGVTPEDLCIEVR</sequence>
<gene>
    <name evidence="3" type="ORF">M569_03405</name>
</gene>
<evidence type="ECO:0000256" key="2">
    <source>
        <dbReference type="ARBA" id="ARBA00006997"/>
    </source>
</evidence>
<protein>
    <recommendedName>
        <fullName evidence="5">Shikimate kinase</fullName>
    </recommendedName>
</protein>
<dbReference type="OrthoDB" id="197068at2759"/>
<dbReference type="SUPFAM" id="SSF52540">
    <property type="entry name" value="P-loop containing nucleoside triphosphate hydrolases"/>
    <property type="match status" value="1"/>
</dbReference>
<accession>S8E6B5</accession>
<dbReference type="Gene3D" id="3.40.50.300">
    <property type="entry name" value="P-loop containing nucleotide triphosphate hydrolases"/>
    <property type="match status" value="1"/>
</dbReference>
<evidence type="ECO:0008006" key="5">
    <source>
        <dbReference type="Google" id="ProtNLM"/>
    </source>
</evidence>
<evidence type="ECO:0000256" key="1">
    <source>
        <dbReference type="ARBA" id="ARBA00004229"/>
    </source>
</evidence>
<name>S8E6B5_9LAMI</name>
<keyword evidence="4" id="KW-1185">Reference proteome</keyword>
<proteinExistence type="inferred from homology"/>
<dbReference type="HAMAP" id="MF_00109">
    <property type="entry name" value="Shikimate_kinase"/>
    <property type="match status" value="1"/>
</dbReference>
<dbReference type="AlphaFoldDB" id="S8E6B5"/>
<dbReference type="EMBL" id="AUSU01001296">
    <property type="protein sequence ID" value="EPS71353.1"/>
    <property type="molecule type" value="Genomic_DNA"/>
</dbReference>
<dbReference type="Proteomes" id="UP000015453">
    <property type="component" value="Unassembled WGS sequence"/>
</dbReference>
<comment type="caution">
    <text evidence="3">The sequence shown here is derived from an EMBL/GenBank/DDBJ whole genome shotgun (WGS) entry which is preliminary data.</text>
</comment>
<dbReference type="InterPro" id="IPR027417">
    <property type="entry name" value="P-loop_NTPase"/>
</dbReference>
<dbReference type="InterPro" id="IPR000623">
    <property type="entry name" value="Shikimate_kinase/TSH1"/>
</dbReference>
<dbReference type="PRINTS" id="PR01100">
    <property type="entry name" value="SHIKIMTKNASE"/>
</dbReference>
<dbReference type="PANTHER" id="PTHR21087:SF4">
    <property type="entry name" value="INACTIVE SHIKIMATE KINASE LIKE 1, CHLOROPLASTIC-RELATED"/>
    <property type="match status" value="1"/>
</dbReference>
<dbReference type="PANTHER" id="PTHR21087">
    <property type="entry name" value="SHIKIMATE KINASE"/>
    <property type="match status" value="1"/>
</dbReference>
<evidence type="ECO:0000313" key="4">
    <source>
        <dbReference type="Proteomes" id="UP000015453"/>
    </source>
</evidence>
<dbReference type="InterPro" id="IPR031322">
    <property type="entry name" value="Shikimate/glucono_kinase"/>
</dbReference>
<organism evidence="3 4">
    <name type="scientific">Genlisea aurea</name>
    <dbReference type="NCBI Taxonomy" id="192259"/>
    <lineage>
        <taxon>Eukaryota</taxon>
        <taxon>Viridiplantae</taxon>
        <taxon>Streptophyta</taxon>
        <taxon>Embryophyta</taxon>
        <taxon>Tracheophyta</taxon>
        <taxon>Spermatophyta</taxon>
        <taxon>Magnoliopsida</taxon>
        <taxon>eudicotyledons</taxon>
        <taxon>Gunneridae</taxon>
        <taxon>Pentapetalae</taxon>
        <taxon>asterids</taxon>
        <taxon>lamiids</taxon>
        <taxon>Lamiales</taxon>
        <taxon>Lentibulariaceae</taxon>
        <taxon>Genlisea</taxon>
    </lineage>
</organism>